<dbReference type="Pfam" id="PF13439">
    <property type="entry name" value="Glyco_transf_4"/>
    <property type="match status" value="1"/>
</dbReference>
<proteinExistence type="predicted"/>
<name>C6HYN8_9BACT</name>
<feature type="domain" description="Glycosyl transferase family 1" evidence="1">
    <location>
        <begin position="194"/>
        <end position="346"/>
    </location>
</feature>
<sequence>MSGRGFKILYLMTEPFGMGGVQSDLKALGPHFVSRGHEVVVACPEGDQLPHLKKAGVRHIPFDVHFRTPGEFRTQARALRELICQVSPSVLAPQSIRASWVCHAAAATLPLARVTTVHNIHTTATAVLAGVILNRASHLVIFESDHEHRRLLRLGLSSRKTRVIPSGIDTRTFYREDKAMAPRLRSLVRGIGPETVVFGCVARLSEEKAHKDLLAAYAIVRRSYPDTRLVLVGDGPLREDLESRAARLGILPYVHFAGQRSNVREWMNLFDVFTLASTRESLPRAAREAMACGLPVIATRVGATREAVRDGENGLLVPPAKVDALARAMLHLLYDPDLRSRMGEKSLSMIEERFSQDRWFADNESVYLAASKLAGSLSPEALGPALLKEPGVL</sequence>
<dbReference type="PANTHER" id="PTHR45947:SF3">
    <property type="entry name" value="SULFOQUINOVOSYL TRANSFERASE SQD2"/>
    <property type="match status" value="1"/>
</dbReference>
<dbReference type="Proteomes" id="UP000009374">
    <property type="component" value="Unassembled WGS sequence"/>
</dbReference>
<reference evidence="3 4" key="1">
    <citation type="journal article" date="2009" name="Appl. Environ. Microbiol.">
        <title>Community genomic and proteomic analyses of chemoautotrophic iron-oxidizing "Leptospirillum rubarum" (Group II) and "Leptospirillum ferrodiazotrophum" (Group III) bacteria in acid mine drainage biofilms.</title>
        <authorList>
            <person name="Goltsman D.S."/>
            <person name="Denef V.J."/>
            <person name="Singer S.W."/>
            <person name="VerBerkmoes N.C."/>
            <person name="Lefsrud M."/>
            <person name="Mueller R.S."/>
            <person name="Dick G.J."/>
            <person name="Sun C.L."/>
            <person name="Wheeler K.E."/>
            <person name="Zemla A."/>
            <person name="Baker B.J."/>
            <person name="Hauser L."/>
            <person name="Land M."/>
            <person name="Shah M.B."/>
            <person name="Thelen M.P."/>
            <person name="Hettich R.L."/>
            <person name="Banfield J.F."/>
        </authorList>
    </citation>
    <scope>NUCLEOTIDE SEQUENCE [LARGE SCALE GENOMIC DNA]</scope>
</reference>
<accession>C6HYN8</accession>
<evidence type="ECO:0000313" key="3">
    <source>
        <dbReference type="EMBL" id="EES52323.1"/>
    </source>
</evidence>
<dbReference type="PANTHER" id="PTHR45947">
    <property type="entry name" value="SULFOQUINOVOSYL TRANSFERASE SQD2"/>
    <property type="match status" value="1"/>
</dbReference>
<dbReference type="EMBL" id="GG693878">
    <property type="protein sequence ID" value="EES52323.1"/>
    <property type="molecule type" value="Genomic_DNA"/>
</dbReference>
<dbReference type="AlphaFoldDB" id="C6HYN8"/>
<evidence type="ECO:0000259" key="2">
    <source>
        <dbReference type="Pfam" id="PF13439"/>
    </source>
</evidence>
<gene>
    <name evidence="3" type="ORF">UBAL3_94240115</name>
</gene>
<dbReference type="InterPro" id="IPR028098">
    <property type="entry name" value="Glyco_trans_4-like_N"/>
</dbReference>
<evidence type="ECO:0000259" key="1">
    <source>
        <dbReference type="Pfam" id="PF00534"/>
    </source>
</evidence>
<dbReference type="Gene3D" id="3.40.50.2000">
    <property type="entry name" value="Glycogen Phosphorylase B"/>
    <property type="match status" value="2"/>
</dbReference>
<dbReference type="Pfam" id="PF00534">
    <property type="entry name" value="Glycos_transf_1"/>
    <property type="match status" value="1"/>
</dbReference>
<dbReference type="GO" id="GO:0016758">
    <property type="term" value="F:hexosyltransferase activity"/>
    <property type="evidence" value="ECO:0007669"/>
    <property type="project" value="TreeGrafter"/>
</dbReference>
<dbReference type="SUPFAM" id="SSF53756">
    <property type="entry name" value="UDP-Glycosyltransferase/glycogen phosphorylase"/>
    <property type="match status" value="1"/>
</dbReference>
<keyword evidence="3" id="KW-0808">Transferase</keyword>
<dbReference type="InterPro" id="IPR050194">
    <property type="entry name" value="Glycosyltransferase_grp1"/>
</dbReference>
<organism evidence="3 4">
    <name type="scientific">Leptospirillum ferrodiazotrophum</name>
    <dbReference type="NCBI Taxonomy" id="412449"/>
    <lineage>
        <taxon>Bacteria</taxon>
        <taxon>Pseudomonadati</taxon>
        <taxon>Nitrospirota</taxon>
        <taxon>Nitrospiria</taxon>
        <taxon>Nitrospirales</taxon>
        <taxon>Nitrospiraceae</taxon>
        <taxon>Leptospirillum</taxon>
    </lineage>
</organism>
<evidence type="ECO:0000313" key="4">
    <source>
        <dbReference type="Proteomes" id="UP000009374"/>
    </source>
</evidence>
<dbReference type="CDD" id="cd03808">
    <property type="entry name" value="GT4_CapM-like"/>
    <property type="match status" value="1"/>
</dbReference>
<protein>
    <submittedName>
        <fullName evidence="3">Glycosyl transferase, group 1</fullName>
    </submittedName>
</protein>
<keyword evidence="4" id="KW-1185">Reference proteome</keyword>
<feature type="domain" description="Glycosyltransferase subfamily 4-like N-terminal" evidence="2">
    <location>
        <begin position="18"/>
        <end position="170"/>
    </location>
</feature>
<dbReference type="InterPro" id="IPR001296">
    <property type="entry name" value="Glyco_trans_1"/>
</dbReference>